<proteinExistence type="predicted"/>
<dbReference type="InterPro" id="IPR008197">
    <property type="entry name" value="WAP_dom"/>
</dbReference>
<accession>A0A8J2NYK6</accession>
<feature type="domain" description="WAP" evidence="2">
    <location>
        <begin position="10"/>
        <end position="66"/>
    </location>
</feature>
<dbReference type="EMBL" id="CAJVCH010119565">
    <property type="protein sequence ID" value="CAG7725269.1"/>
    <property type="molecule type" value="Genomic_DNA"/>
</dbReference>
<evidence type="ECO:0000313" key="3">
    <source>
        <dbReference type="EMBL" id="CAG7725269.1"/>
    </source>
</evidence>
<reference evidence="3" key="1">
    <citation type="submission" date="2021-06" db="EMBL/GenBank/DDBJ databases">
        <authorList>
            <person name="Hodson N. C."/>
            <person name="Mongue J. A."/>
            <person name="Jaron S. K."/>
        </authorList>
    </citation>
    <scope>NUCLEOTIDE SEQUENCE</scope>
</reference>
<dbReference type="PROSITE" id="PS51390">
    <property type="entry name" value="WAP"/>
    <property type="match status" value="1"/>
</dbReference>
<keyword evidence="4" id="KW-1185">Reference proteome</keyword>
<dbReference type="AlphaFoldDB" id="A0A8J2NYK6"/>
<organism evidence="3 4">
    <name type="scientific">Allacma fusca</name>
    <dbReference type="NCBI Taxonomy" id="39272"/>
    <lineage>
        <taxon>Eukaryota</taxon>
        <taxon>Metazoa</taxon>
        <taxon>Ecdysozoa</taxon>
        <taxon>Arthropoda</taxon>
        <taxon>Hexapoda</taxon>
        <taxon>Collembola</taxon>
        <taxon>Symphypleona</taxon>
        <taxon>Sminthuridae</taxon>
        <taxon>Allacma</taxon>
    </lineage>
</organism>
<dbReference type="GO" id="GO:0005576">
    <property type="term" value="C:extracellular region"/>
    <property type="evidence" value="ECO:0007669"/>
    <property type="project" value="InterPro"/>
</dbReference>
<feature type="region of interest" description="Disordered" evidence="1">
    <location>
        <begin position="1"/>
        <end position="26"/>
    </location>
</feature>
<evidence type="ECO:0000259" key="2">
    <source>
        <dbReference type="PROSITE" id="PS51390"/>
    </source>
</evidence>
<protein>
    <recommendedName>
        <fullName evidence="2">WAP domain-containing protein</fullName>
    </recommendedName>
</protein>
<evidence type="ECO:0000256" key="1">
    <source>
        <dbReference type="SAM" id="MobiDB-lite"/>
    </source>
</evidence>
<sequence length="173" mass="19097">MFLSTGPFSLKKHEDERCPPPQHPPAITSDTRLCRRRKCIKDSDCSSDDSLVCCYNGCIHSCQPRVDPPLAFDWLEETELKGLSNSTETTTATSLGPKSLMNAQVTPETIALPGGCFLNAQQYEHLRLFRKYQHVHSCTCSHGDVVCTVNVDKDRVETAVTAIDLLPASASSR</sequence>
<dbReference type="Proteomes" id="UP000708208">
    <property type="component" value="Unassembled WGS sequence"/>
</dbReference>
<gene>
    <name evidence="3" type="ORF">AFUS01_LOCUS14235</name>
</gene>
<evidence type="ECO:0000313" key="4">
    <source>
        <dbReference type="Proteomes" id="UP000708208"/>
    </source>
</evidence>
<name>A0A8J2NYK6_9HEXA</name>
<dbReference type="GO" id="GO:0030414">
    <property type="term" value="F:peptidase inhibitor activity"/>
    <property type="evidence" value="ECO:0007669"/>
    <property type="project" value="InterPro"/>
</dbReference>
<comment type="caution">
    <text evidence="3">The sequence shown here is derived from an EMBL/GenBank/DDBJ whole genome shotgun (WGS) entry which is preliminary data.</text>
</comment>
<dbReference type="OrthoDB" id="8188833at2759"/>